<feature type="signal peptide" evidence="6">
    <location>
        <begin position="1"/>
        <end position="20"/>
    </location>
</feature>
<accession>A0A2R8BF38</accession>
<evidence type="ECO:0000256" key="6">
    <source>
        <dbReference type="SAM" id="SignalP"/>
    </source>
</evidence>
<evidence type="ECO:0000313" key="8">
    <source>
        <dbReference type="EMBL" id="SPH21573.1"/>
    </source>
</evidence>
<dbReference type="PANTHER" id="PTHR47637:SF1">
    <property type="entry name" value="CHAPERONE SURA"/>
    <property type="match status" value="1"/>
</dbReference>
<evidence type="ECO:0000256" key="3">
    <source>
        <dbReference type="ARBA" id="ARBA00030642"/>
    </source>
</evidence>
<evidence type="ECO:0000256" key="4">
    <source>
        <dbReference type="ARBA" id="ARBA00031484"/>
    </source>
</evidence>
<dbReference type="InterPro" id="IPR046357">
    <property type="entry name" value="PPIase_dom_sf"/>
</dbReference>
<feature type="chain" id="PRO_5015334468" description="Parvulin-like PPIase" evidence="6">
    <location>
        <begin position="21"/>
        <end position="401"/>
    </location>
</feature>
<dbReference type="InterPro" id="IPR027304">
    <property type="entry name" value="Trigger_fact/SurA_dom_sf"/>
</dbReference>
<keyword evidence="2 6" id="KW-0732">Signal</keyword>
<dbReference type="RefSeq" id="WP_108828640.1">
    <property type="nucleotide sequence ID" value="NZ_OMOR01000001.1"/>
</dbReference>
<evidence type="ECO:0000259" key="7">
    <source>
        <dbReference type="PROSITE" id="PS50198"/>
    </source>
</evidence>
<dbReference type="GO" id="GO:0003755">
    <property type="term" value="F:peptidyl-prolyl cis-trans isomerase activity"/>
    <property type="evidence" value="ECO:0007669"/>
    <property type="project" value="UniProtKB-KW"/>
</dbReference>
<dbReference type="PROSITE" id="PS50198">
    <property type="entry name" value="PPIC_PPIASE_2"/>
    <property type="match status" value="1"/>
</dbReference>
<evidence type="ECO:0000256" key="1">
    <source>
        <dbReference type="ARBA" id="ARBA00018370"/>
    </source>
</evidence>
<dbReference type="SUPFAM" id="SSF54534">
    <property type="entry name" value="FKBP-like"/>
    <property type="match status" value="1"/>
</dbReference>
<dbReference type="Proteomes" id="UP000244880">
    <property type="component" value="Unassembled WGS sequence"/>
</dbReference>
<keyword evidence="5" id="KW-0697">Rotamase</keyword>
<dbReference type="OrthoDB" id="9791746at2"/>
<protein>
    <recommendedName>
        <fullName evidence="1">Parvulin-like PPIase</fullName>
    </recommendedName>
    <alternativeName>
        <fullName evidence="3">Peptidyl-prolyl cis-trans isomerase plp</fullName>
    </alternativeName>
    <alternativeName>
        <fullName evidence="4">Rotamase plp</fullName>
    </alternativeName>
</protein>
<dbReference type="InterPro" id="IPR000297">
    <property type="entry name" value="PPIase_PpiC"/>
</dbReference>
<dbReference type="SUPFAM" id="SSF109998">
    <property type="entry name" value="Triger factor/SurA peptide-binding domain-like"/>
    <property type="match status" value="1"/>
</dbReference>
<name>A0A2R8BF38_9RHOB</name>
<dbReference type="InterPro" id="IPR050280">
    <property type="entry name" value="OMP_Chaperone_SurA"/>
</dbReference>
<organism evidence="8 9">
    <name type="scientific">Ascidiaceihabitans donghaensis</name>
    <dbReference type="NCBI Taxonomy" id="1510460"/>
    <lineage>
        <taxon>Bacteria</taxon>
        <taxon>Pseudomonadati</taxon>
        <taxon>Pseudomonadota</taxon>
        <taxon>Alphaproteobacteria</taxon>
        <taxon>Rhodobacterales</taxon>
        <taxon>Paracoccaceae</taxon>
        <taxon>Ascidiaceihabitans</taxon>
    </lineage>
</organism>
<dbReference type="Pfam" id="PF00639">
    <property type="entry name" value="Rotamase"/>
    <property type="match status" value="1"/>
</dbReference>
<dbReference type="Gene3D" id="1.10.4030.10">
    <property type="entry name" value="Porin chaperone SurA, peptide-binding domain"/>
    <property type="match status" value="1"/>
</dbReference>
<evidence type="ECO:0000313" key="9">
    <source>
        <dbReference type="Proteomes" id="UP000244880"/>
    </source>
</evidence>
<sequence>MKRSVLALALTAALVLPATAQNLFKPVVQVNDSIVTEFEVNQRIRFLQIIGAPGGTRDAAIEALIEDRLRIEATRDAGLVLTEEGVTASMAEFATRGNIELPEFVRLLGQAGVSQETFRDFVTVNIAWRDLIRARYGNRVQISSAEIDRALAASSDQGSIRILLSEIIIPAPPPKAAQVQALAERIAQAKSIAEFSSFARQHSATATRTRGGRLDWVPLSNMPPQLRGVILGLSVGEITQPLPIPGAVALFQLRDIEETDAPAPEFAAVEYAAYYMAGGRSQATLSAAEALKAKIDVCDDLYGVAKGQPESALDRGSLAPADIPQDIAIELAKLDPGEVSTNLTRSNGETLVFLMLCGRTAALNEETDRETVAAGLRQQQLTGLSDSLLEQLRADARIEYK</sequence>
<dbReference type="PANTHER" id="PTHR47637">
    <property type="entry name" value="CHAPERONE SURA"/>
    <property type="match status" value="1"/>
</dbReference>
<keyword evidence="5 8" id="KW-0413">Isomerase</keyword>
<evidence type="ECO:0000256" key="5">
    <source>
        <dbReference type="PROSITE-ProRule" id="PRU00278"/>
    </source>
</evidence>
<reference evidence="8 9" key="1">
    <citation type="submission" date="2018-03" db="EMBL/GenBank/DDBJ databases">
        <authorList>
            <person name="Keele B.F."/>
        </authorList>
    </citation>
    <scope>NUCLEOTIDE SEQUENCE [LARGE SCALE GENOMIC DNA]</scope>
    <source>
        <strain evidence="8 9">CECT 8599</strain>
    </source>
</reference>
<proteinExistence type="predicted"/>
<gene>
    <name evidence="8" type="primary">surA</name>
    <name evidence="8" type="ORF">ASD8599_02325</name>
</gene>
<keyword evidence="9" id="KW-1185">Reference proteome</keyword>
<evidence type="ECO:0000256" key="2">
    <source>
        <dbReference type="ARBA" id="ARBA00022729"/>
    </source>
</evidence>
<dbReference type="AlphaFoldDB" id="A0A2R8BF38"/>
<feature type="domain" description="PpiC" evidence="7">
    <location>
        <begin position="159"/>
        <end position="255"/>
    </location>
</feature>
<dbReference type="EMBL" id="OMOR01000001">
    <property type="protein sequence ID" value="SPH21573.1"/>
    <property type="molecule type" value="Genomic_DNA"/>
</dbReference>
<dbReference type="Gene3D" id="3.10.50.40">
    <property type="match status" value="1"/>
</dbReference>